<dbReference type="EMBL" id="PCRR01000013">
    <property type="protein sequence ID" value="PIP24698.1"/>
    <property type="molecule type" value="Genomic_DNA"/>
</dbReference>
<gene>
    <name evidence="4" type="ORF">COX33_00570</name>
</gene>
<evidence type="ECO:0000259" key="3">
    <source>
        <dbReference type="SMART" id="SM00475"/>
    </source>
</evidence>
<dbReference type="AlphaFoldDB" id="A0A2G9YZN3"/>
<dbReference type="GO" id="GO:0017108">
    <property type="term" value="F:5'-flap endonuclease activity"/>
    <property type="evidence" value="ECO:0007669"/>
    <property type="project" value="InterPro"/>
</dbReference>
<dbReference type="GO" id="GO:0033567">
    <property type="term" value="P:DNA replication, Okazaki fragment processing"/>
    <property type="evidence" value="ECO:0007669"/>
    <property type="project" value="InterPro"/>
</dbReference>
<evidence type="ECO:0000313" key="4">
    <source>
        <dbReference type="EMBL" id="PIP24698.1"/>
    </source>
</evidence>
<dbReference type="InterPro" id="IPR038969">
    <property type="entry name" value="FEN"/>
</dbReference>
<dbReference type="InterPro" id="IPR029060">
    <property type="entry name" value="PIN-like_dom_sf"/>
</dbReference>
<sequence>MTNEKRLIVIDSNSIIHRAYHALPPLTTKKGELVNAVYGFLLVFLKVIREFQPDYIAATFDFPAPTFRHKKYKEYKAKRPPAPEELYLQIPKVKEILKGFSVPI</sequence>
<evidence type="ECO:0000256" key="2">
    <source>
        <dbReference type="ARBA" id="ARBA00022801"/>
    </source>
</evidence>
<dbReference type="Proteomes" id="UP000237258">
    <property type="component" value="Unassembled WGS sequence"/>
</dbReference>
<name>A0A2G9YZN3_9BACT</name>
<dbReference type="SUPFAM" id="SSF88723">
    <property type="entry name" value="PIN domain-like"/>
    <property type="match status" value="1"/>
</dbReference>
<dbReference type="Gene3D" id="3.40.50.1010">
    <property type="entry name" value="5'-nuclease"/>
    <property type="match status" value="1"/>
</dbReference>
<keyword evidence="1" id="KW-0540">Nuclease</keyword>
<evidence type="ECO:0000313" key="5">
    <source>
        <dbReference type="Proteomes" id="UP000237258"/>
    </source>
</evidence>
<dbReference type="SMART" id="SM00475">
    <property type="entry name" value="53EXOc"/>
    <property type="match status" value="1"/>
</dbReference>
<evidence type="ECO:0000256" key="1">
    <source>
        <dbReference type="ARBA" id="ARBA00022722"/>
    </source>
</evidence>
<dbReference type="InterPro" id="IPR020046">
    <property type="entry name" value="5-3_exonucl_a-hlix_arch_N"/>
</dbReference>
<dbReference type="PANTHER" id="PTHR42646">
    <property type="entry name" value="FLAP ENDONUCLEASE XNI"/>
    <property type="match status" value="1"/>
</dbReference>
<organism evidence="4 5">
    <name type="scientific">Candidatus Nealsonbacteria bacterium CG23_combo_of_CG06-09_8_20_14_all_36_125</name>
    <dbReference type="NCBI Taxonomy" id="1974719"/>
    <lineage>
        <taxon>Bacteria</taxon>
        <taxon>Candidatus Nealsoniibacteriota</taxon>
    </lineage>
</organism>
<dbReference type="Pfam" id="PF02739">
    <property type="entry name" value="5_3_exonuc_N"/>
    <property type="match status" value="1"/>
</dbReference>
<feature type="domain" description="5'-3' exonuclease" evidence="3">
    <location>
        <begin position="5"/>
        <end position="103"/>
    </location>
</feature>
<proteinExistence type="predicted"/>
<feature type="non-terminal residue" evidence="4">
    <location>
        <position position="104"/>
    </location>
</feature>
<dbReference type="GO" id="GO:0008409">
    <property type="term" value="F:5'-3' exonuclease activity"/>
    <property type="evidence" value="ECO:0007669"/>
    <property type="project" value="InterPro"/>
</dbReference>
<dbReference type="PANTHER" id="PTHR42646:SF2">
    <property type="entry name" value="5'-3' EXONUCLEASE FAMILY PROTEIN"/>
    <property type="match status" value="1"/>
</dbReference>
<dbReference type="CDD" id="cd09859">
    <property type="entry name" value="PIN_53EXO"/>
    <property type="match status" value="1"/>
</dbReference>
<accession>A0A2G9YZN3</accession>
<dbReference type="InterPro" id="IPR002421">
    <property type="entry name" value="5-3_exonuclease"/>
</dbReference>
<keyword evidence="2" id="KW-0378">Hydrolase</keyword>
<comment type="caution">
    <text evidence="4">The sequence shown here is derived from an EMBL/GenBank/DDBJ whole genome shotgun (WGS) entry which is preliminary data.</text>
</comment>
<protein>
    <submittedName>
        <fullName evidence="4">DNA polymerase I</fullName>
    </submittedName>
</protein>
<reference evidence="4 5" key="1">
    <citation type="submission" date="2017-09" db="EMBL/GenBank/DDBJ databases">
        <title>Depth-based differentiation of microbial function through sediment-hosted aquifers and enrichment of novel symbionts in the deep terrestrial subsurface.</title>
        <authorList>
            <person name="Probst A.J."/>
            <person name="Ladd B."/>
            <person name="Jarett J.K."/>
            <person name="Geller-Mcgrath D.E."/>
            <person name="Sieber C.M."/>
            <person name="Emerson J.B."/>
            <person name="Anantharaman K."/>
            <person name="Thomas B.C."/>
            <person name="Malmstrom R."/>
            <person name="Stieglmeier M."/>
            <person name="Klingl A."/>
            <person name="Woyke T."/>
            <person name="Ryan C.M."/>
            <person name="Banfield J.F."/>
        </authorList>
    </citation>
    <scope>NUCLEOTIDE SEQUENCE [LARGE SCALE GENOMIC DNA]</scope>
    <source>
        <strain evidence="4">CG23_combo_of_CG06-09_8_20_14_all_36_125</strain>
    </source>
</reference>
<dbReference type="GO" id="GO:0003677">
    <property type="term" value="F:DNA binding"/>
    <property type="evidence" value="ECO:0007669"/>
    <property type="project" value="InterPro"/>
</dbReference>